<reference evidence="1" key="1">
    <citation type="submission" date="2019-08" db="EMBL/GenBank/DDBJ databases">
        <authorList>
            <person name="Kucharzyk K."/>
            <person name="Murdoch R.W."/>
            <person name="Higgins S."/>
            <person name="Loffler F."/>
        </authorList>
    </citation>
    <scope>NUCLEOTIDE SEQUENCE</scope>
</reference>
<protein>
    <submittedName>
        <fullName evidence="1">Uncharacterized protein</fullName>
    </submittedName>
</protein>
<gene>
    <name evidence="1" type="ORF">SDC9_103988</name>
</gene>
<accession>A0A645AVK3</accession>
<evidence type="ECO:0000313" key="1">
    <source>
        <dbReference type="EMBL" id="MPM57167.1"/>
    </source>
</evidence>
<dbReference type="AlphaFoldDB" id="A0A645AVK3"/>
<name>A0A645AVK3_9ZZZZ</name>
<organism evidence="1">
    <name type="scientific">bioreactor metagenome</name>
    <dbReference type="NCBI Taxonomy" id="1076179"/>
    <lineage>
        <taxon>unclassified sequences</taxon>
        <taxon>metagenomes</taxon>
        <taxon>ecological metagenomes</taxon>
    </lineage>
</organism>
<proteinExistence type="predicted"/>
<sequence>MLRPDAAIGNADFDARIHHHRLDGDAAALGMADGADAFAVDQIRKMFHHVNGTGGIGQIAAAGRPVRMPPVEFRRVKCFQVLTAPGIGADNIIGEYHQSEPDQIAGVCLLVLPDCRRIGAQNLFAAERCGLVDGQNSRARRGQVVGNQQGAGDSLAMFEVVTDFAPAIAFGRALAFDVQIQRTVTCGRSAERPPEKFAQRDGFALPFLPVGGRDETGCIAAHGQRGGSFADQQQVFKHFHDWILRL</sequence>
<comment type="caution">
    <text evidence="1">The sequence shown here is derived from an EMBL/GenBank/DDBJ whole genome shotgun (WGS) entry which is preliminary data.</text>
</comment>
<dbReference type="EMBL" id="VSSQ01016122">
    <property type="protein sequence ID" value="MPM57167.1"/>
    <property type="molecule type" value="Genomic_DNA"/>
</dbReference>